<keyword evidence="3 6" id="KW-0812">Transmembrane</keyword>
<feature type="transmembrane region" description="Helical" evidence="6">
    <location>
        <begin position="283"/>
        <end position="300"/>
    </location>
</feature>
<gene>
    <name evidence="7" type="ORF">EG028_19220</name>
</gene>
<comment type="caution">
    <text evidence="7">The sequence shown here is derived from an EMBL/GenBank/DDBJ whole genome shotgun (WGS) entry which is preliminary data.</text>
</comment>
<organism evidence="7 8">
    <name type="scientific">Chitinophaga barathri</name>
    <dbReference type="NCBI Taxonomy" id="1647451"/>
    <lineage>
        <taxon>Bacteria</taxon>
        <taxon>Pseudomonadati</taxon>
        <taxon>Bacteroidota</taxon>
        <taxon>Chitinophagia</taxon>
        <taxon>Chitinophagales</taxon>
        <taxon>Chitinophagaceae</taxon>
        <taxon>Chitinophaga</taxon>
    </lineage>
</organism>
<feature type="transmembrane region" description="Helical" evidence="6">
    <location>
        <begin position="105"/>
        <end position="131"/>
    </location>
</feature>
<dbReference type="PANTHER" id="PTHR42723">
    <property type="entry name" value="CHLOROPHYLL SYNTHASE"/>
    <property type="match status" value="1"/>
</dbReference>
<accession>A0A3N4M8P2</accession>
<reference evidence="8" key="1">
    <citation type="submission" date="2018-11" db="EMBL/GenBank/DDBJ databases">
        <title>Chitinophaga lutea sp.nov., isolate from arsenic contaminated soil.</title>
        <authorList>
            <person name="Zong Y."/>
        </authorList>
    </citation>
    <scope>NUCLEOTIDE SEQUENCE [LARGE SCALE GENOMIC DNA]</scope>
    <source>
        <strain evidence="8">YLT18</strain>
    </source>
</reference>
<proteinExistence type="predicted"/>
<evidence type="ECO:0000256" key="1">
    <source>
        <dbReference type="ARBA" id="ARBA00004141"/>
    </source>
</evidence>
<dbReference type="GO" id="GO:0016020">
    <property type="term" value="C:membrane"/>
    <property type="evidence" value="ECO:0007669"/>
    <property type="project" value="UniProtKB-SubCell"/>
</dbReference>
<evidence type="ECO:0000313" key="7">
    <source>
        <dbReference type="EMBL" id="RPD39768.1"/>
    </source>
</evidence>
<keyword evidence="2" id="KW-1003">Cell membrane</keyword>
<dbReference type="Gene3D" id="1.10.357.140">
    <property type="entry name" value="UbiA prenyltransferase"/>
    <property type="match status" value="1"/>
</dbReference>
<dbReference type="CDD" id="cd13965">
    <property type="entry name" value="PT_UbiA_3"/>
    <property type="match status" value="1"/>
</dbReference>
<evidence type="ECO:0000256" key="6">
    <source>
        <dbReference type="SAM" id="Phobius"/>
    </source>
</evidence>
<keyword evidence="5 6" id="KW-0472">Membrane</keyword>
<evidence type="ECO:0000313" key="8">
    <source>
        <dbReference type="Proteomes" id="UP000279089"/>
    </source>
</evidence>
<evidence type="ECO:0000256" key="2">
    <source>
        <dbReference type="ARBA" id="ARBA00022475"/>
    </source>
</evidence>
<dbReference type="InterPro" id="IPR044878">
    <property type="entry name" value="UbiA_sf"/>
</dbReference>
<dbReference type="GO" id="GO:0016765">
    <property type="term" value="F:transferase activity, transferring alkyl or aryl (other than methyl) groups"/>
    <property type="evidence" value="ECO:0007669"/>
    <property type="project" value="InterPro"/>
</dbReference>
<dbReference type="InterPro" id="IPR050475">
    <property type="entry name" value="Prenyltransferase_related"/>
</dbReference>
<dbReference type="Proteomes" id="UP000279089">
    <property type="component" value="Unassembled WGS sequence"/>
</dbReference>
<evidence type="ECO:0000256" key="3">
    <source>
        <dbReference type="ARBA" id="ARBA00022692"/>
    </source>
</evidence>
<dbReference type="AlphaFoldDB" id="A0A3N4M8P2"/>
<dbReference type="PANTHER" id="PTHR42723:SF1">
    <property type="entry name" value="CHLOROPHYLL SYNTHASE, CHLOROPLASTIC"/>
    <property type="match status" value="1"/>
</dbReference>
<protein>
    <recommendedName>
        <fullName evidence="9">Ubiquinone biosynthesis protein UbiA</fullName>
    </recommendedName>
</protein>
<evidence type="ECO:0000256" key="5">
    <source>
        <dbReference type="ARBA" id="ARBA00023136"/>
    </source>
</evidence>
<dbReference type="Pfam" id="PF01040">
    <property type="entry name" value="UbiA"/>
    <property type="match status" value="1"/>
</dbReference>
<feature type="transmembrane region" description="Helical" evidence="6">
    <location>
        <begin position="174"/>
        <end position="191"/>
    </location>
</feature>
<dbReference type="RefSeq" id="WP_120515906.1">
    <property type="nucleotide sequence ID" value="NZ_QXZY01000004.1"/>
</dbReference>
<keyword evidence="8" id="KW-1185">Reference proteome</keyword>
<dbReference type="EMBL" id="RMBX01000010">
    <property type="protein sequence ID" value="RPD39768.1"/>
    <property type="molecule type" value="Genomic_DNA"/>
</dbReference>
<feature type="transmembrane region" description="Helical" evidence="6">
    <location>
        <begin position="251"/>
        <end position="271"/>
    </location>
</feature>
<dbReference type="OrthoDB" id="9811562at2"/>
<keyword evidence="4 6" id="KW-1133">Transmembrane helix</keyword>
<sequence>MIYLCKSAVTASVRELYIIWRFINNDIWDTVIPCLITFTSAWVYHNKPVDDFPLYFVFSLLYTILYILTFCIANQVNSIEEDRINKPDRPLVQGLVTEAETRKRFVVYSILFLIVAVCLQLLWLAIAWMIVTQMLCKWGFSNHWFTKNVVCISLGTVTLLAAEWNIVEPVNGNVWAYIIVISLWAGLGLPLQDMRDQVGDAIMGRKTLPLAVGDTTARILLSVYFFLFSPLVYFCILLTQTGVQEIFSNKLLTGIVIGEVLWHWWVALRLWLYKSPKDDDKTYHWFVYLFIVTIPLICFIPKG</sequence>
<name>A0A3N4M8P2_9BACT</name>
<feature type="transmembrane region" description="Helical" evidence="6">
    <location>
        <begin position="52"/>
        <end position="73"/>
    </location>
</feature>
<comment type="subcellular location">
    <subcellularLocation>
        <location evidence="1">Membrane</location>
        <topology evidence="1">Multi-pass membrane protein</topology>
    </subcellularLocation>
</comment>
<dbReference type="InterPro" id="IPR000537">
    <property type="entry name" value="UbiA_prenyltransferase"/>
</dbReference>
<evidence type="ECO:0008006" key="9">
    <source>
        <dbReference type="Google" id="ProtNLM"/>
    </source>
</evidence>
<feature type="transmembrane region" description="Helical" evidence="6">
    <location>
        <begin position="143"/>
        <end position="162"/>
    </location>
</feature>
<evidence type="ECO:0000256" key="4">
    <source>
        <dbReference type="ARBA" id="ARBA00022989"/>
    </source>
</evidence>
<feature type="transmembrane region" description="Helical" evidence="6">
    <location>
        <begin position="219"/>
        <end position="239"/>
    </location>
</feature>